<proteinExistence type="predicted"/>
<dbReference type="EMBL" id="LK052938">
    <property type="protein sequence ID" value="CDR38024.1"/>
    <property type="molecule type" value="Genomic_DNA"/>
</dbReference>
<evidence type="ECO:0000313" key="3">
    <source>
        <dbReference type="EMBL" id="CDR38024.1"/>
    </source>
</evidence>
<dbReference type="InterPro" id="IPR048661">
    <property type="entry name" value="CPL1-like"/>
</dbReference>
<reference evidence="3" key="1">
    <citation type="journal article" date="2014" name="Genome Announc.">
        <title>Draft genome sequence of Rhodosporidium toruloides CECT1137, an oleaginous yeast of biotechnological interest.</title>
        <authorList>
            <person name="Morin N."/>
            <person name="Calcas X."/>
            <person name="Devillers H."/>
            <person name="Durrens P."/>
            <person name="Sherman D.J."/>
            <person name="Nicaud J.-M."/>
            <person name="Neuveglise C."/>
        </authorList>
    </citation>
    <scope>NUCLEOTIDE SEQUENCE</scope>
    <source>
        <strain evidence="3">CECT1137</strain>
    </source>
</reference>
<gene>
    <name evidence="3" type="ORF">RHTO0S_03e02014g</name>
</gene>
<accession>A0A061AKD7</accession>
<feature type="domain" description="Protein CPL1-like" evidence="2">
    <location>
        <begin position="266"/>
        <end position="324"/>
    </location>
</feature>
<dbReference type="OrthoDB" id="439917at2759"/>
<organism evidence="3">
    <name type="scientific">Rhodotorula toruloides</name>
    <name type="common">Yeast</name>
    <name type="synonym">Rhodosporidium toruloides</name>
    <dbReference type="NCBI Taxonomy" id="5286"/>
    <lineage>
        <taxon>Eukaryota</taxon>
        <taxon>Fungi</taxon>
        <taxon>Dikarya</taxon>
        <taxon>Basidiomycota</taxon>
        <taxon>Pucciniomycotina</taxon>
        <taxon>Microbotryomycetes</taxon>
        <taxon>Sporidiobolales</taxon>
        <taxon>Sporidiobolaceae</taxon>
        <taxon>Rhodotorula</taxon>
    </lineage>
</organism>
<dbReference type="InterPro" id="IPR038955">
    <property type="entry name" value="PriA/CPL1_fungi"/>
</dbReference>
<evidence type="ECO:0000256" key="1">
    <source>
        <dbReference type="SAM" id="SignalP"/>
    </source>
</evidence>
<protein>
    <submittedName>
        <fullName evidence="3">RHTO0S03e02014g1_1</fullName>
    </submittedName>
</protein>
<feature type="signal peptide" evidence="1">
    <location>
        <begin position="1"/>
        <end position="19"/>
    </location>
</feature>
<feature type="chain" id="PRO_5001598664" evidence="1">
    <location>
        <begin position="20"/>
        <end position="325"/>
    </location>
</feature>
<name>A0A061AKD7_RHOTO</name>
<dbReference type="Pfam" id="PF21671">
    <property type="entry name" value="CPL1-like"/>
    <property type="match status" value="1"/>
</dbReference>
<sequence>MRTVFAAASIASFASLAAAQSIQGFGRFPCTVVNGDGTFSPDQTQCADANLIVPGTNDPTSVYQGDHPAPTGSQCVMEAATGAYFCGIVGAACTSNANCDNGVCSSQDGVTPGTCQGGFSQACANSDANCSGYLYCTDPLGQPTTSDTCGGIGAYCQDYTVGSNTNTDAQNEALFNQFCESGYCAYLPGTCAVHVGLGQDCSFDPEFACDTGLTCSTDPVSGAQTCTIATGSARARTRARRSDLKARRNLCPASHSACAIPGAKGFECIDTSSNIEQCGACASEGGVDCTQIEGVAAVGCVAGVCEIWSCEDGFTYDAAKGACVA</sequence>
<keyword evidence="1" id="KW-0732">Signal</keyword>
<dbReference type="PANTHER" id="PTHR35192">
    <property type="entry name" value="PROTEIN, PUTATIVE-RELATED"/>
    <property type="match status" value="1"/>
</dbReference>
<evidence type="ECO:0000259" key="2">
    <source>
        <dbReference type="Pfam" id="PF21671"/>
    </source>
</evidence>
<dbReference type="AlphaFoldDB" id="A0A061AKD7"/>
<dbReference type="PANTHER" id="PTHR35192:SF2">
    <property type="entry name" value="APPLE DOMAIN-CONTAINING PROTEIN"/>
    <property type="match status" value="1"/>
</dbReference>